<feature type="binding site" evidence="5">
    <location>
        <position position="318"/>
    </location>
    <ligand>
        <name>substrate</name>
    </ligand>
</feature>
<comment type="similarity">
    <text evidence="1 5">Belongs to the class-II fumarase/aspartase family. Fumarase subfamily.</text>
</comment>
<dbReference type="GO" id="GO:0005737">
    <property type="term" value="C:cytoplasm"/>
    <property type="evidence" value="ECO:0007669"/>
    <property type="project" value="UniProtKB-SubCell"/>
</dbReference>
<comment type="subunit">
    <text evidence="5">Homotetramer.</text>
</comment>
<dbReference type="AlphaFoldDB" id="A0A484HJZ5"/>
<evidence type="ECO:0000256" key="5">
    <source>
        <dbReference type="HAMAP-Rule" id="MF_00743"/>
    </source>
</evidence>
<reference evidence="8" key="1">
    <citation type="submission" date="2019-01" db="EMBL/GenBank/DDBJ databases">
        <authorList>
            <consortium name="Genoscope - CEA"/>
            <person name="William W."/>
        </authorList>
    </citation>
    <scope>NUCLEOTIDE SEQUENCE</scope>
    <source>
        <strain evidence="8">CR-1</strain>
    </source>
</reference>
<dbReference type="Pfam" id="PF10415">
    <property type="entry name" value="FumaraseC_C"/>
    <property type="match status" value="1"/>
</dbReference>
<keyword evidence="4 5" id="KW-0456">Lyase</keyword>
<evidence type="ECO:0000256" key="1">
    <source>
        <dbReference type="ARBA" id="ARBA00009084"/>
    </source>
</evidence>
<feature type="binding site" evidence="5">
    <location>
        <begin position="323"/>
        <end position="325"/>
    </location>
    <ligand>
        <name>substrate</name>
    </ligand>
</feature>
<protein>
    <recommendedName>
        <fullName evidence="5">Fumarate hydratase class II</fullName>
        <shortName evidence="5">Fumarase C</shortName>
        <ecNumber evidence="5">4.2.1.2</ecNumber>
    </recommendedName>
    <alternativeName>
        <fullName evidence="5">Aerobic fumarase</fullName>
    </alternativeName>
    <alternativeName>
        <fullName evidence="5">Iron-independent fumarase</fullName>
    </alternativeName>
</protein>
<organism evidence="8">
    <name type="scientific">uncultured Desulfobacteraceae bacterium</name>
    <dbReference type="NCBI Taxonomy" id="218296"/>
    <lineage>
        <taxon>Bacteria</taxon>
        <taxon>Pseudomonadati</taxon>
        <taxon>Thermodesulfobacteriota</taxon>
        <taxon>Desulfobacteria</taxon>
        <taxon>Desulfobacterales</taxon>
        <taxon>Desulfobacteraceae</taxon>
        <taxon>environmental samples</taxon>
    </lineage>
</organism>
<dbReference type="GO" id="GO:0004333">
    <property type="term" value="F:fumarate hydratase activity"/>
    <property type="evidence" value="ECO:0007669"/>
    <property type="project" value="UniProtKB-UniRule"/>
</dbReference>
<dbReference type="Pfam" id="PF00206">
    <property type="entry name" value="Lyase_1"/>
    <property type="match status" value="1"/>
</dbReference>
<feature type="binding site" description="in site B" evidence="5">
    <location>
        <begin position="128"/>
        <end position="131"/>
    </location>
    <ligand>
        <name>substrate</name>
    </ligand>
</feature>
<dbReference type="HAMAP" id="MF_00743">
    <property type="entry name" value="FumaraseC"/>
    <property type="match status" value="1"/>
</dbReference>
<feature type="active site" description="Proton donor/acceptor" evidence="5">
    <location>
        <position position="187"/>
    </location>
</feature>
<comment type="miscellaneous">
    <text evidence="5">There are 2 substrate-binding sites: the catalytic A site, and the non-catalytic B site that may play a role in the transfer of substrate or product between the active site and the solvent. Alternatively, the B site may bind allosteric effectors.</text>
</comment>
<feature type="active site" evidence="5">
    <location>
        <position position="317"/>
    </location>
</feature>
<proteinExistence type="inferred from homology"/>
<feature type="binding site" evidence="5">
    <location>
        <begin position="138"/>
        <end position="140"/>
    </location>
    <ligand>
        <name>substrate</name>
    </ligand>
</feature>
<comment type="function">
    <text evidence="5">Involved in the TCA cycle. Catalyzes the stereospecific interconversion of fumarate to L-malate.</text>
</comment>
<dbReference type="NCBIfam" id="NF008909">
    <property type="entry name" value="PRK12273.1"/>
    <property type="match status" value="1"/>
</dbReference>
<feature type="domain" description="Fumarate lyase N-terminal" evidence="6">
    <location>
        <begin position="11"/>
        <end position="341"/>
    </location>
</feature>
<accession>A0A484HJZ5</accession>
<dbReference type="GO" id="GO:0006099">
    <property type="term" value="P:tricarboxylic acid cycle"/>
    <property type="evidence" value="ECO:0007669"/>
    <property type="project" value="UniProtKB-UniRule"/>
</dbReference>
<dbReference type="Gene3D" id="1.10.275.10">
    <property type="entry name" value="Fumarase/aspartase (N-terminal domain)"/>
    <property type="match status" value="1"/>
</dbReference>
<comment type="pathway">
    <text evidence="5">Carbohydrate metabolism; tricarboxylic acid cycle; (S)-malate from fumarate: step 1/1.</text>
</comment>
<evidence type="ECO:0000259" key="7">
    <source>
        <dbReference type="Pfam" id="PF10415"/>
    </source>
</evidence>
<dbReference type="EMBL" id="CAACVI010000012">
    <property type="protein sequence ID" value="VEN73557.1"/>
    <property type="molecule type" value="Genomic_DNA"/>
</dbReference>
<evidence type="ECO:0000313" key="8">
    <source>
        <dbReference type="EMBL" id="VEN73557.1"/>
    </source>
</evidence>
<name>A0A484HJZ5_9BACT</name>
<evidence type="ECO:0000256" key="2">
    <source>
        <dbReference type="ARBA" id="ARBA00022490"/>
    </source>
</evidence>
<dbReference type="EC" id="4.2.1.2" evidence="5"/>
<dbReference type="CDD" id="cd01362">
    <property type="entry name" value="Fumarase_classII"/>
    <property type="match status" value="1"/>
</dbReference>
<feature type="binding site" evidence="5">
    <location>
        <begin position="97"/>
        <end position="99"/>
    </location>
    <ligand>
        <name>substrate</name>
    </ligand>
</feature>
<dbReference type="InterPro" id="IPR005677">
    <property type="entry name" value="Fum_hydII"/>
</dbReference>
<dbReference type="InterPro" id="IPR022761">
    <property type="entry name" value="Fumarate_lyase_N"/>
</dbReference>
<dbReference type="PANTHER" id="PTHR11444:SF22">
    <property type="entry name" value="FUMARATE HYDRATASE CLASS II"/>
    <property type="match status" value="1"/>
</dbReference>
<feature type="site" description="Important for catalytic activity" evidence="5">
    <location>
        <position position="330"/>
    </location>
</feature>
<dbReference type="Gene3D" id="1.10.40.30">
    <property type="entry name" value="Fumarase/aspartase (C-terminal domain)"/>
    <property type="match status" value="1"/>
</dbReference>
<comment type="catalytic activity">
    <reaction evidence="5">
        <text>(S)-malate = fumarate + H2O</text>
        <dbReference type="Rhea" id="RHEA:12460"/>
        <dbReference type="ChEBI" id="CHEBI:15377"/>
        <dbReference type="ChEBI" id="CHEBI:15589"/>
        <dbReference type="ChEBI" id="CHEBI:29806"/>
        <dbReference type="EC" id="4.2.1.2"/>
    </reaction>
</comment>
<comment type="subcellular location">
    <subcellularLocation>
        <location evidence="5">Cytoplasm</location>
    </subcellularLocation>
</comment>
<evidence type="ECO:0000259" key="6">
    <source>
        <dbReference type="Pfam" id="PF00206"/>
    </source>
</evidence>
<dbReference type="UniPathway" id="UPA00223">
    <property type="reaction ID" value="UER01007"/>
</dbReference>
<dbReference type="InterPro" id="IPR000362">
    <property type="entry name" value="Fumarate_lyase_fam"/>
</dbReference>
<dbReference type="InterPro" id="IPR008948">
    <property type="entry name" value="L-Aspartase-like"/>
</dbReference>
<gene>
    <name evidence="5 8" type="primary">fumC</name>
    <name evidence="8" type="ORF">EPICR_20017</name>
</gene>
<dbReference type="Gene3D" id="1.20.200.10">
    <property type="entry name" value="Fumarase/aspartase (Central domain)"/>
    <property type="match status" value="1"/>
</dbReference>
<feature type="binding site" evidence="5">
    <location>
        <position position="186"/>
    </location>
    <ligand>
        <name>substrate</name>
    </ligand>
</feature>
<dbReference type="SUPFAM" id="SSF48557">
    <property type="entry name" value="L-aspartase-like"/>
    <property type="match status" value="1"/>
</dbReference>
<evidence type="ECO:0000256" key="3">
    <source>
        <dbReference type="ARBA" id="ARBA00022532"/>
    </source>
</evidence>
<evidence type="ECO:0000256" key="4">
    <source>
        <dbReference type="ARBA" id="ARBA00023239"/>
    </source>
</evidence>
<dbReference type="PANTHER" id="PTHR11444">
    <property type="entry name" value="ASPARTATEAMMONIA/ARGININOSUCCINATE/ADENYLOSUCCINATE LYASE"/>
    <property type="match status" value="1"/>
</dbReference>
<dbReference type="PRINTS" id="PR00149">
    <property type="entry name" value="FUMRATELYASE"/>
</dbReference>
<keyword evidence="2 5" id="KW-0963">Cytoplasm</keyword>
<dbReference type="InterPro" id="IPR024083">
    <property type="entry name" value="Fumarase/histidase_N"/>
</dbReference>
<dbReference type="InterPro" id="IPR018951">
    <property type="entry name" value="Fumarase_C_C"/>
</dbReference>
<dbReference type="PROSITE" id="PS00163">
    <property type="entry name" value="FUMARATE_LYASES"/>
    <property type="match status" value="1"/>
</dbReference>
<dbReference type="InterPro" id="IPR020557">
    <property type="entry name" value="Fumarate_lyase_CS"/>
</dbReference>
<feature type="domain" description="Fumarase C C-terminal" evidence="7">
    <location>
        <begin position="409"/>
        <end position="453"/>
    </location>
</feature>
<keyword evidence="3 5" id="KW-0816">Tricarboxylic acid cycle</keyword>
<sequence>MRFREEKDSMGTVRVPEDAYYGAQTQRAADNFPISGLRLPPALNRALARIKKCAARVNADLGLLEKKTSDAIVRAAGEALEGKFDDQFIVDVFQTGSGTSANMNMNEVLASRANEILTGKKGGKSPVHPNDHVNKCQSSNDVIPSAIHIAALTLIHGRLIPSLEKLRKSLSAKSREFADVKKIGRTHLQDAVPITLGQEFSGHARQIELGAERARDLDRRLGELALGGTAVGNGLNAHPDFASQTIALICRETGLPLREAKNHFAAQAAQDAAVEAGGALKTLALSLMKITDDIRWMASGPRCGFGEIHIPSLQPGSSIMPGKINPVIPESLLQAAAQVIGNDAAIVMGARSGHFELNTALPLIAHNLLQSISLLSAASGVLAEKCVAGISADREKCLSGVEKSLSLSAALIPLIGYDRAAEIAGKAHRENKTIRQVALEEDVASRSDLDRLFGDG</sequence>
<dbReference type="GO" id="GO:0006106">
    <property type="term" value="P:fumarate metabolic process"/>
    <property type="evidence" value="ECO:0007669"/>
    <property type="project" value="InterPro"/>
</dbReference>
<dbReference type="FunFam" id="1.20.200.10:FF:000001">
    <property type="entry name" value="Fumarate hydratase, mitochondrial"/>
    <property type="match status" value="1"/>
</dbReference>
<dbReference type="FunFam" id="1.10.275.10:FF:000001">
    <property type="entry name" value="Fumarate hydratase, mitochondrial"/>
    <property type="match status" value="1"/>
</dbReference>